<keyword evidence="6 7" id="KW-0472">Membrane</keyword>
<keyword evidence="5 7" id="KW-1133">Transmembrane helix</keyword>
<evidence type="ECO:0000256" key="5">
    <source>
        <dbReference type="ARBA" id="ARBA00022989"/>
    </source>
</evidence>
<feature type="transmembrane region" description="Helical" evidence="7">
    <location>
        <begin position="254"/>
        <end position="274"/>
    </location>
</feature>
<dbReference type="Gene3D" id="1.10.3720.10">
    <property type="entry name" value="MetI-like"/>
    <property type="match status" value="1"/>
</dbReference>
<feature type="domain" description="ABC transmembrane type-1" evidence="8">
    <location>
        <begin position="66"/>
        <end position="274"/>
    </location>
</feature>
<comment type="subcellular location">
    <subcellularLocation>
        <location evidence="1 7">Cell membrane</location>
        <topology evidence="1 7">Multi-pass membrane protein</topology>
    </subcellularLocation>
</comment>
<feature type="transmembrane region" description="Helical" evidence="7">
    <location>
        <begin position="103"/>
        <end position="120"/>
    </location>
</feature>
<dbReference type="EMBL" id="JADIMT010000069">
    <property type="protein sequence ID" value="MBO8436461.1"/>
    <property type="molecule type" value="Genomic_DNA"/>
</dbReference>
<dbReference type="AlphaFoldDB" id="A0A9D9H4V7"/>
<reference evidence="9" key="2">
    <citation type="journal article" date="2021" name="PeerJ">
        <title>Extensive microbial diversity within the chicken gut microbiome revealed by metagenomics and culture.</title>
        <authorList>
            <person name="Gilroy R."/>
            <person name="Ravi A."/>
            <person name="Getino M."/>
            <person name="Pursley I."/>
            <person name="Horton D.L."/>
            <person name="Alikhan N.F."/>
            <person name="Baker D."/>
            <person name="Gharbi K."/>
            <person name="Hall N."/>
            <person name="Watson M."/>
            <person name="Adriaenssens E.M."/>
            <person name="Foster-Nyarko E."/>
            <person name="Jarju S."/>
            <person name="Secka A."/>
            <person name="Antonio M."/>
            <person name="Oren A."/>
            <person name="Chaudhuri R.R."/>
            <person name="La Ragione R."/>
            <person name="Hildebrand F."/>
            <person name="Pallen M.J."/>
        </authorList>
    </citation>
    <scope>NUCLEOTIDE SEQUENCE</scope>
    <source>
        <strain evidence="9">7293</strain>
    </source>
</reference>
<feature type="transmembrane region" description="Helical" evidence="7">
    <location>
        <begin position="12"/>
        <end position="32"/>
    </location>
</feature>
<accession>A0A9D9H4V7</accession>
<dbReference type="Pfam" id="PF00528">
    <property type="entry name" value="BPD_transp_1"/>
    <property type="match status" value="1"/>
</dbReference>
<feature type="transmembrane region" description="Helical" evidence="7">
    <location>
        <begin position="205"/>
        <end position="226"/>
    </location>
</feature>
<gene>
    <name evidence="9" type="ORF">IAA97_05740</name>
</gene>
<evidence type="ECO:0000256" key="6">
    <source>
        <dbReference type="ARBA" id="ARBA00023136"/>
    </source>
</evidence>
<dbReference type="GO" id="GO:0055085">
    <property type="term" value="P:transmembrane transport"/>
    <property type="evidence" value="ECO:0007669"/>
    <property type="project" value="InterPro"/>
</dbReference>
<evidence type="ECO:0000259" key="8">
    <source>
        <dbReference type="PROSITE" id="PS50928"/>
    </source>
</evidence>
<comment type="similarity">
    <text evidence="7">Belongs to the binding-protein-dependent transport system permease family.</text>
</comment>
<dbReference type="SUPFAM" id="SSF161098">
    <property type="entry name" value="MetI-like"/>
    <property type="match status" value="1"/>
</dbReference>
<dbReference type="PANTHER" id="PTHR30193">
    <property type="entry name" value="ABC TRANSPORTER PERMEASE PROTEIN"/>
    <property type="match status" value="1"/>
</dbReference>
<feature type="transmembrane region" description="Helical" evidence="7">
    <location>
        <begin position="44"/>
        <end position="64"/>
    </location>
</feature>
<organism evidence="9 10">
    <name type="scientific">Candidatus Ornithospirochaeta stercoripullorum</name>
    <dbReference type="NCBI Taxonomy" id="2840899"/>
    <lineage>
        <taxon>Bacteria</taxon>
        <taxon>Pseudomonadati</taxon>
        <taxon>Spirochaetota</taxon>
        <taxon>Spirochaetia</taxon>
        <taxon>Spirochaetales</taxon>
        <taxon>Spirochaetaceae</taxon>
        <taxon>Spirochaetaceae incertae sedis</taxon>
        <taxon>Candidatus Ornithospirochaeta</taxon>
    </lineage>
</organism>
<dbReference type="InterPro" id="IPR000515">
    <property type="entry name" value="MetI-like"/>
</dbReference>
<keyword evidence="4 7" id="KW-0812">Transmembrane</keyword>
<evidence type="ECO:0000256" key="4">
    <source>
        <dbReference type="ARBA" id="ARBA00022692"/>
    </source>
</evidence>
<evidence type="ECO:0000256" key="2">
    <source>
        <dbReference type="ARBA" id="ARBA00022448"/>
    </source>
</evidence>
<keyword evidence="2 7" id="KW-0813">Transport</keyword>
<evidence type="ECO:0000313" key="10">
    <source>
        <dbReference type="Proteomes" id="UP000823615"/>
    </source>
</evidence>
<feature type="transmembrane region" description="Helical" evidence="7">
    <location>
        <begin position="70"/>
        <end position="91"/>
    </location>
</feature>
<dbReference type="InterPro" id="IPR035906">
    <property type="entry name" value="MetI-like_sf"/>
</dbReference>
<feature type="transmembrane region" description="Helical" evidence="7">
    <location>
        <begin position="146"/>
        <end position="168"/>
    </location>
</feature>
<evidence type="ECO:0000313" key="9">
    <source>
        <dbReference type="EMBL" id="MBO8436461.1"/>
    </source>
</evidence>
<comment type="caution">
    <text evidence="9">The sequence shown here is derived from an EMBL/GenBank/DDBJ whole genome shotgun (WGS) entry which is preliminary data.</text>
</comment>
<name>A0A9D9H4V7_9SPIO</name>
<keyword evidence="3" id="KW-1003">Cell membrane</keyword>
<evidence type="ECO:0000256" key="3">
    <source>
        <dbReference type="ARBA" id="ARBA00022475"/>
    </source>
</evidence>
<dbReference type="PANTHER" id="PTHR30193:SF37">
    <property type="entry name" value="INNER MEMBRANE ABC TRANSPORTER PERMEASE PROTEIN YCJO"/>
    <property type="match status" value="1"/>
</dbReference>
<dbReference type="Proteomes" id="UP000823615">
    <property type="component" value="Unassembled WGS sequence"/>
</dbReference>
<sequence>MKETDRKAYLYIMPSLVLALLFSFIPLLKTFVESFLTISQQGKVLGFAGLGNYISLFHDTAFIASVKNTVIFILLFLPLNTFFTLLAATLTRRKKSLTAIPEFIFFTPLAFSLSALALIFKEMFRGKVSIINRLFGLDIAWLDESFPAMAVLVILGIFLDFAFDYILLLSAFRGTDRSIIEAAEIDGASGATLFFRIELPAIQNMLAVIIFMALKDALLISAPVMVLTEGGPFRSTETIMYYYYLEAFRSGNRATGTTIAVLMVGLSAAIMTLLSRRRRDV</sequence>
<evidence type="ECO:0000256" key="7">
    <source>
        <dbReference type="RuleBase" id="RU363032"/>
    </source>
</evidence>
<reference evidence="9" key="1">
    <citation type="submission" date="2020-10" db="EMBL/GenBank/DDBJ databases">
        <authorList>
            <person name="Gilroy R."/>
        </authorList>
    </citation>
    <scope>NUCLEOTIDE SEQUENCE</scope>
    <source>
        <strain evidence="9">7293</strain>
    </source>
</reference>
<dbReference type="CDD" id="cd06261">
    <property type="entry name" value="TM_PBP2"/>
    <property type="match status" value="1"/>
</dbReference>
<dbReference type="GO" id="GO:0005886">
    <property type="term" value="C:plasma membrane"/>
    <property type="evidence" value="ECO:0007669"/>
    <property type="project" value="UniProtKB-SubCell"/>
</dbReference>
<evidence type="ECO:0000256" key="1">
    <source>
        <dbReference type="ARBA" id="ARBA00004651"/>
    </source>
</evidence>
<dbReference type="PROSITE" id="PS50928">
    <property type="entry name" value="ABC_TM1"/>
    <property type="match status" value="1"/>
</dbReference>
<protein>
    <submittedName>
        <fullName evidence="9">Sugar ABC transporter permease</fullName>
    </submittedName>
</protein>
<dbReference type="InterPro" id="IPR051393">
    <property type="entry name" value="ABC_transporter_permease"/>
</dbReference>
<proteinExistence type="inferred from homology"/>